<dbReference type="STRING" id="1121338.CLTEP_03890"/>
<organism evidence="1 2">
    <name type="scientific">Clostridium tepidiprofundi DSM 19306</name>
    <dbReference type="NCBI Taxonomy" id="1121338"/>
    <lineage>
        <taxon>Bacteria</taxon>
        <taxon>Bacillati</taxon>
        <taxon>Bacillota</taxon>
        <taxon>Clostridia</taxon>
        <taxon>Eubacteriales</taxon>
        <taxon>Clostridiaceae</taxon>
        <taxon>Clostridium</taxon>
    </lineage>
</organism>
<keyword evidence="2" id="KW-1185">Reference proteome</keyword>
<name>A0A151B7U6_9CLOT</name>
<gene>
    <name evidence="1" type="ORF">CLTEP_03890</name>
</gene>
<protein>
    <submittedName>
        <fullName evidence="1">Uncharacterized protein</fullName>
    </submittedName>
</protein>
<reference evidence="1 2" key="1">
    <citation type="submission" date="2016-02" db="EMBL/GenBank/DDBJ databases">
        <title>Genome sequence of Clostridium tepidiprofundi DSM 19306.</title>
        <authorList>
            <person name="Poehlein A."/>
            <person name="Daniel R."/>
        </authorList>
    </citation>
    <scope>NUCLEOTIDE SEQUENCE [LARGE SCALE GENOMIC DNA]</scope>
    <source>
        <strain evidence="1 2">DSM 19306</strain>
    </source>
</reference>
<evidence type="ECO:0000313" key="1">
    <source>
        <dbReference type="EMBL" id="KYH35995.1"/>
    </source>
</evidence>
<dbReference type="EMBL" id="LTBA01000001">
    <property type="protein sequence ID" value="KYH35995.1"/>
    <property type="molecule type" value="Genomic_DNA"/>
</dbReference>
<evidence type="ECO:0000313" key="2">
    <source>
        <dbReference type="Proteomes" id="UP000075531"/>
    </source>
</evidence>
<dbReference type="PATRIC" id="fig|1121338.3.peg.394"/>
<comment type="caution">
    <text evidence="1">The sequence shown here is derived from an EMBL/GenBank/DDBJ whole genome shotgun (WGS) entry which is preliminary data.</text>
</comment>
<accession>A0A151B7U6</accession>
<dbReference type="AlphaFoldDB" id="A0A151B7U6"/>
<sequence>MKHMLVGKFAKQNISSMPKEGRNGGNEYVSELFEQILSRNNLNNAY</sequence>
<proteinExistence type="predicted"/>
<dbReference type="Proteomes" id="UP000075531">
    <property type="component" value="Unassembled WGS sequence"/>
</dbReference>